<sequence>MKAIAFELKGRTAFFKKPDVNANIYFTYSHIHKIALYGLLGAIIGAGGYAQQQKSIIDEGNSTSNQYPEFYQLLNKLKVSIVPHGDRGYFSKKSQVFNNTVGYASREAGGNLIVQEQWLENPHWTIYLWNDGSLEEEIFNNLKNHLISSAYKYLPYLGKNDHPANIEHVRLVELEEVDELCGIESLVYSKDVYFSTNGTYDNNPIYFFEEHIPIQLNPDLNYYEFDEIVHTNRKIKQTSSTLFAFQTEGRVIAFI</sequence>
<organism evidence="2">
    <name type="scientific">Bacillus thuringiensis</name>
    <dbReference type="NCBI Taxonomy" id="1428"/>
    <lineage>
        <taxon>Bacteria</taxon>
        <taxon>Bacillati</taxon>
        <taxon>Bacillota</taxon>
        <taxon>Bacilli</taxon>
        <taxon>Bacillales</taxon>
        <taxon>Bacillaceae</taxon>
        <taxon>Bacillus</taxon>
        <taxon>Bacillus cereus group</taxon>
    </lineage>
</organism>
<reference evidence="2" key="1">
    <citation type="journal article" date="2020" name="Toxins">
        <title>Characterization of Two Novel Bacillus thuringiensis Cry8 Toxins Reveal Differential Specificity of Protoxins or Activated Toxins against Chrysomeloidea Coleopteran Superfamily.</title>
        <authorList>
            <person name="Shu C."/>
            <person name="Yan G."/>
            <person name="Huang S."/>
            <person name="Geng Y."/>
            <person name="Soberon M."/>
            <person name="Bravo A."/>
            <person name="Geng L."/>
            <person name="Zhang J."/>
        </authorList>
    </citation>
    <scope>NUCLEOTIDE SEQUENCE</scope>
    <source>
        <strain evidence="2">SU4</strain>
    </source>
</reference>
<dbReference type="EMBL" id="MT905434">
    <property type="protein sequence ID" value="QOS44492.1"/>
    <property type="molecule type" value="Genomic_DNA"/>
</dbReference>
<dbReference type="InterPro" id="IPR013422">
    <property type="entry name" value="CRISPR-assoc_prot_Cas5_N"/>
</dbReference>
<dbReference type="GO" id="GO:0051607">
    <property type="term" value="P:defense response to virus"/>
    <property type="evidence" value="ECO:0007669"/>
    <property type="project" value="UniProtKB-KW"/>
</dbReference>
<protein>
    <submittedName>
        <fullName evidence="2">Type I-B CRISPR-associated protein Cas5</fullName>
    </submittedName>
</protein>
<accession>A0A7M1XYI2</accession>
<dbReference type="AlphaFoldDB" id="A0A7M1XYI2"/>
<keyword evidence="1" id="KW-0051">Antiviral defense</keyword>
<dbReference type="NCBIfam" id="TIGR02593">
    <property type="entry name" value="CRISPR_cas5"/>
    <property type="match status" value="1"/>
</dbReference>
<dbReference type="NCBIfam" id="TIGR02592">
    <property type="entry name" value="cas_Cas5h"/>
    <property type="match status" value="1"/>
</dbReference>
<evidence type="ECO:0000313" key="2">
    <source>
        <dbReference type="EMBL" id="QOS44492.1"/>
    </source>
</evidence>
<evidence type="ECO:0000256" key="1">
    <source>
        <dbReference type="ARBA" id="ARBA00023118"/>
    </source>
</evidence>
<proteinExistence type="predicted"/>
<name>A0A7M1XYI2_BACTU</name>
<dbReference type="InterPro" id="IPR013421">
    <property type="entry name" value="CRISPR-assoc_prot_Cas5_HALMA"/>
</dbReference>